<dbReference type="AlphaFoldDB" id="A0A480AA66"/>
<accession>A0A480AA66</accession>
<dbReference type="EMBL" id="BJCF01000011">
    <property type="protein sequence ID" value="GCL41709.1"/>
    <property type="molecule type" value="Genomic_DNA"/>
</dbReference>
<dbReference type="RefSeq" id="WP_137907412.1">
    <property type="nucleotide sequence ID" value="NZ_BJCF01000011.1"/>
</dbReference>
<evidence type="ECO:0008006" key="3">
    <source>
        <dbReference type="Google" id="ProtNLM"/>
    </source>
</evidence>
<dbReference type="SUPFAM" id="SSF53448">
    <property type="entry name" value="Nucleotide-diphospho-sugar transferases"/>
    <property type="match status" value="1"/>
</dbReference>
<evidence type="ECO:0000313" key="1">
    <source>
        <dbReference type="EMBL" id="GCL41709.1"/>
    </source>
</evidence>
<protein>
    <recommendedName>
        <fullName evidence="3">Nucleotide-diphospho-sugar transferase domain-containing protein</fullName>
    </recommendedName>
</protein>
<proteinExistence type="predicted"/>
<evidence type="ECO:0000313" key="2">
    <source>
        <dbReference type="Proteomes" id="UP000299367"/>
    </source>
</evidence>
<name>A0A480AA66_9CYAN</name>
<sequence>MVNIGYHSAKFQAKIHRFLYNKAINNIVNFPLTPEKKANIDVYAFSCERDFAIQVANIRSFIRYVGIPNKFIVISDGSYSSSSRNILRRINSCVDVIEWKDLVIGDIPKPISNYVVNYPHRAIMAFWRRLAVLTSISIDKPTIYTDADILFFPGAEELVNLCDSDDSYSWYLPDCLPSLDERIILHNHEKLNPVNAGFFILKQQINWVSSLERVTEFVDVPVYFTEQTVVHLAMHNNQAKPLDKTKFILSVDDQFQYLEKFDKRKIALRHYVNDVRHKFWLNLDISG</sequence>
<dbReference type="OrthoDB" id="479391at2"/>
<dbReference type="InterPro" id="IPR029044">
    <property type="entry name" value="Nucleotide-diphossugar_trans"/>
</dbReference>
<reference evidence="2" key="1">
    <citation type="submission" date="2019-02" db="EMBL/GenBank/DDBJ databases">
        <title>Draft genome sequence of Dolichospermum planctonicum NIES-80.</title>
        <authorList>
            <person name="Yamaguchi H."/>
            <person name="Suzuki S."/>
            <person name="Kawachi M."/>
        </authorList>
    </citation>
    <scope>NUCLEOTIDE SEQUENCE [LARGE SCALE GENOMIC DNA]</scope>
    <source>
        <strain evidence="2">NIES-80</strain>
    </source>
</reference>
<organism evidence="1 2">
    <name type="scientific">Dolichospermum planctonicum</name>
    <dbReference type="NCBI Taxonomy" id="136072"/>
    <lineage>
        <taxon>Bacteria</taxon>
        <taxon>Bacillati</taxon>
        <taxon>Cyanobacteriota</taxon>
        <taxon>Cyanophyceae</taxon>
        <taxon>Nostocales</taxon>
        <taxon>Aphanizomenonaceae</taxon>
        <taxon>Dolichospermum</taxon>
    </lineage>
</organism>
<gene>
    <name evidence="1" type="ORF">NIES80_14060</name>
</gene>
<comment type="caution">
    <text evidence="1">The sequence shown here is derived from an EMBL/GenBank/DDBJ whole genome shotgun (WGS) entry which is preliminary data.</text>
</comment>
<dbReference type="Proteomes" id="UP000299367">
    <property type="component" value="Unassembled WGS sequence"/>
</dbReference>